<dbReference type="Proteomes" id="UP000176740">
    <property type="component" value="Unassembled WGS sequence"/>
</dbReference>
<sequence length="177" mass="20531">MKIIFLGGQGSGKSTQAKLISRHLKLPLIEMGQLMRNKARQNDQEAAQVKEALKSGHLVKNEIVIRTLHERIKKNDCRLGYILDGFPRNNAQLQSLPQDINRIYYIKISDKEAIKRLKIRKRSDDRKEALAKRLEIYHKETEPLLDGFRNRGILDEIDGERSIEVIHEDVLKKVEKI</sequence>
<comment type="subunit">
    <text evidence="5 7">Monomer.</text>
</comment>
<feature type="binding site" evidence="5">
    <location>
        <position position="120"/>
    </location>
    <ligand>
        <name>ATP</name>
        <dbReference type="ChEBI" id="CHEBI:30616"/>
    </ligand>
</feature>
<evidence type="ECO:0000313" key="9">
    <source>
        <dbReference type="Proteomes" id="UP000176740"/>
    </source>
</evidence>
<keyword evidence="3 5" id="KW-0547">Nucleotide-binding</keyword>
<dbReference type="AlphaFoldDB" id="A0A1F5GZS1"/>
<comment type="catalytic activity">
    <reaction evidence="5 7">
        <text>AMP + ATP = 2 ADP</text>
        <dbReference type="Rhea" id="RHEA:12973"/>
        <dbReference type="ChEBI" id="CHEBI:30616"/>
        <dbReference type="ChEBI" id="CHEBI:456215"/>
        <dbReference type="ChEBI" id="CHEBI:456216"/>
        <dbReference type="EC" id="2.7.4.3"/>
    </reaction>
</comment>
<organism evidence="8 9">
    <name type="scientific">Candidatus Curtissbacteria bacterium RIFCSPLOWO2_01_FULL_38_11b</name>
    <dbReference type="NCBI Taxonomy" id="1797725"/>
    <lineage>
        <taxon>Bacteria</taxon>
        <taxon>Candidatus Curtissiibacteriota</taxon>
    </lineage>
</organism>
<keyword evidence="2 5" id="KW-0545">Nucleotide biosynthesis</keyword>
<evidence type="ECO:0000256" key="3">
    <source>
        <dbReference type="ARBA" id="ARBA00022741"/>
    </source>
</evidence>
<dbReference type="GO" id="GO:0005737">
    <property type="term" value="C:cytoplasm"/>
    <property type="evidence" value="ECO:0007669"/>
    <property type="project" value="UniProtKB-SubCell"/>
</dbReference>
<dbReference type="UniPathway" id="UPA00588">
    <property type="reaction ID" value="UER00649"/>
</dbReference>
<feature type="region of interest" description="NMP" evidence="5">
    <location>
        <begin position="30"/>
        <end position="59"/>
    </location>
</feature>
<dbReference type="Pfam" id="PF00406">
    <property type="entry name" value="ADK"/>
    <property type="match status" value="1"/>
</dbReference>
<dbReference type="STRING" id="1797725.A3A49_00340"/>
<dbReference type="EC" id="2.7.4.3" evidence="5 7"/>
<keyword evidence="4 5" id="KW-0418">Kinase</keyword>
<feature type="binding site" evidence="5">
    <location>
        <position position="133"/>
    </location>
    <ligand>
        <name>AMP</name>
        <dbReference type="ChEBI" id="CHEBI:456215"/>
    </ligand>
</feature>
<dbReference type="PRINTS" id="PR00094">
    <property type="entry name" value="ADENYLTKNASE"/>
</dbReference>
<dbReference type="GO" id="GO:0004017">
    <property type="term" value="F:AMP kinase activity"/>
    <property type="evidence" value="ECO:0007669"/>
    <property type="project" value="UniProtKB-UniRule"/>
</dbReference>
<feature type="binding site" evidence="5">
    <location>
        <begin position="57"/>
        <end position="59"/>
    </location>
    <ligand>
        <name>AMP</name>
        <dbReference type="ChEBI" id="CHEBI:456215"/>
    </ligand>
</feature>
<feature type="binding site" evidence="5">
    <location>
        <begin position="85"/>
        <end position="88"/>
    </location>
    <ligand>
        <name>AMP</name>
        <dbReference type="ChEBI" id="CHEBI:456215"/>
    </ligand>
</feature>
<dbReference type="CDD" id="cd01428">
    <property type="entry name" value="ADK"/>
    <property type="match status" value="1"/>
</dbReference>
<evidence type="ECO:0000256" key="4">
    <source>
        <dbReference type="ARBA" id="ARBA00022777"/>
    </source>
</evidence>
<keyword evidence="5" id="KW-0963">Cytoplasm</keyword>
<feature type="binding site" evidence="5">
    <location>
        <position position="161"/>
    </location>
    <ligand>
        <name>ATP</name>
        <dbReference type="ChEBI" id="CHEBI:30616"/>
    </ligand>
</feature>
<evidence type="ECO:0000256" key="1">
    <source>
        <dbReference type="ARBA" id="ARBA00022679"/>
    </source>
</evidence>
<feature type="binding site" evidence="5">
    <location>
        <position position="36"/>
    </location>
    <ligand>
        <name>AMP</name>
        <dbReference type="ChEBI" id="CHEBI:456215"/>
    </ligand>
</feature>
<feature type="binding site" evidence="5">
    <location>
        <position position="122"/>
    </location>
    <ligand>
        <name>AMP</name>
        <dbReference type="ChEBI" id="CHEBI:456215"/>
    </ligand>
</feature>
<accession>A0A1F5GZS1</accession>
<reference evidence="8 9" key="1">
    <citation type="journal article" date="2016" name="Nat. Commun.">
        <title>Thousands of microbial genomes shed light on interconnected biogeochemical processes in an aquifer system.</title>
        <authorList>
            <person name="Anantharaman K."/>
            <person name="Brown C.T."/>
            <person name="Hug L.A."/>
            <person name="Sharon I."/>
            <person name="Castelle C.J."/>
            <person name="Probst A.J."/>
            <person name="Thomas B.C."/>
            <person name="Singh A."/>
            <person name="Wilkins M.J."/>
            <person name="Karaoz U."/>
            <person name="Brodie E.L."/>
            <person name="Williams K.H."/>
            <person name="Hubbard S.S."/>
            <person name="Banfield J.F."/>
        </authorList>
    </citation>
    <scope>NUCLEOTIDE SEQUENCE [LARGE SCALE GENOMIC DNA]</scope>
</reference>
<proteinExistence type="inferred from homology"/>
<comment type="caution">
    <text evidence="8">The sequence shown here is derived from an EMBL/GenBank/DDBJ whole genome shotgun (WGS) entry which is preliminary data.</text>
</comment>
<gene>
    <name evidence="5" type="primary">adk</name>
    <name evidence="8" type="ORF">A3A49_00340</name>
</gene>
<dbReference type="PROSITE" id="PS00113">
    <property type="entry name" value="ADENYLATE_KINASE"/>
    <property type="match status" value="1"/>
</dbReference>
<comment type="caution">
    <text evidence="5">Lacks conserved residue(s) required for the propagation of feature annotation.</text>
</comment>
<dbReference type="InterPro" id="IPR000850">
    <property type="entry name" value="Adenylat/UMP-CMP_kin"/>
</dbReference>
<name>A0A1F5GZS1_9BACT</name>
<comment type="subcellular location">
    <subcellularLocation>
        <location evidence="5 7">Cytoplasm</location>
    </subcellularLocation>
</comment>
<feature type="binding site" evidence="5">
    <location>
        <position position="92"/>
    </location>
    <ligand>
        <name>AMP</name>
        <dbReference type="ChEBI" id="CHEBI:456215"/>
    </ligand>
</feature>
<dbReference type="PANTHER" id="PTHR23359">
    <property type="entry name" value="NUCLEOTIDE KINASE"/>
    <property type="match status" value="1"/>
</dbReference>
<dbReference type="SUPFAM" id="SSF52540">
    <property type="entry name" value="P-loop containing nucleoside triphosphate hydrolases"/>
    <property type="match status" value="1"/>
</dbReference>
<keyword evidence="5 7" id="KW-0067">ATP-binding</keyword>
<feature type="binding site" evidence="5">
    <location>
        <begin position="10"/>
        <end position="15"/>
    </location>
    <ligand>
        <name>ATP</name>
        <dbReference type="ChEBI" id="CHEBI:30616"/>
    </ligand>
</feature>
<dbReference type="EMBL" id="MFBO01000032">
    <property type="protein sequence ID" value="OGD97420.1"/>
    <property type="molecule type" value="Genomic_DNA"/>
</dbReference>
<protein>
    <recommendedName>
        <fullName evidence="5 7">Adenylate kinase</fullName>
        <shortName evidence="5">AK</shortName>
        <ecNumber evidence="5 7">2.7.4.3</ecNumber>
    </recommendedName>
    <alternativeName>
        <fullName evidence="5">ATP-AMP transphosphorylase</fullName>
    </alternativeName>
    <alternativeName>
        <fullName evidence="5">ATP:AMP phosphotransferase</fullName>
    </alternativeName>
    <alternativeName>
        <fullName evidence="5">Adenylate monophosphate kinase</fullName>
    </alternativeName>
</protein>
<evidence type="ECO:0000256" key="7">
    <source>
        <dbReference type="RuleBase" id="RU003331"/>
    </source>
</evidence>
<dbReference type="Gene3D" id="3.40.50.300">
    <property type="entry name" value="P-loop containing nucleotide triphosphate hydrolases"/>
    <property type="match status" value="1"/>
</dbReference>
<comment type="function">
    <text evidence="5">Catalyzes the reversible transfer of the terminal phosphate group between ATP and AMP. Plays an important role in cellular energy homeostasis and in adenine nucleotide metabolism.</text>
</comment>
<dbReference type="InterPro" id="IPR033690">
    <property type="entry name" value="Adenylat_kinase_CS"/>
</dbReference>
<comment type="domain">
    <text evidence="5">Consists of three domains, a large central CORE domain and two small peripheral domains, NMPbind and LID, which undergo movements during catalysis. The LID domain closes over the site of phosphoryl transfer upon ATP binding. Assembling and dissambling the active center during each catalytic cycle provides an effective means to prevent ATP hydrolysis.</text>
</comment>
<dbReference type="HAMAP" id="MF_00235">
    <property type="entry name" value="Adenylate_kinase_Adk"/>
    <property type="match status" value="1"/>
</dbReference>
<evidence type="ECO:0000256" key="2">
    <source>
        <dbReference type="ARBA" id="ARBA00022727"/>
    </source>
</evidence>
<dbReference type="GO" id="GO:0005524">
    <property type="term" value="F:ATP binding"/>
    <property type="evidence" value="ECO:0007669"/>
    <property type="project" value="UniProtKB-UniRule"/>
</dbReference>
<keyword evidence="1 5" id="KW-0808">Transferase</keyword>
<comment type="pathway">
    <text evidence="5">Purine metabolism; AMP biosynthesis via salvage pathway; AMP from ADP: step 1/1.</text>
</comment>
<dbReference type="InterPro" id="IPR027417">
    <property type="entry name" value="P-loop_NTPase"/>
</dbReference>
<evidence type="ECO:0000256" key="5">
    <source>
        <dbReference type="HAMAP-Rule" id="MF_00235"/>
    </source>
</evidence>
<evidence type="ECO:0000256" key="6">
    <source>
        <dbReference type="RuleBase" id="RU003330"/>
    </source>
</evidence>
<dbReference type="GO" id="GO:0044209">
    <property type="term" value="P:AMP salvage"/>
    <property type="evidence" value="ECO:0007669"/>
    <property type="project" value="UniProtKB-UniRule"/>
</dbReference>
<comment type="similarity">
    <text evidence="5 6">Belongs to the adenylate kinase family.</text>
</comment>
<evidence type="ECO:0000313" key="8">
    <source>
        <dbReference type="EMBL" id="OGD97420.1"/>
    </source>
</evidence>